<dbReference type="Proteomes" id="UP000711407">
    <property type="component" value="Unassembled WGS sequence"/>
</dbReference>
<dbReference type="CDD" id="cd11313">
    <property type="entry name" value="AmyAc_arch_bac_AmyA"/>
    <property type="match status" value="1"/>
</dbReference>
<name>A0A921E7S7_9BACT</name>
<dbReference type="Pfam" id="PF00128">
    <property type="entry name" value="Alpha-amylase"/>
    <property type="match status" value="1"/>
</dbReference>
<dbReference type="GO" id="GO:0005975">
    <property type="term" value="P:carbohydrate metabolic process"/>
    <property type="evidence" value="ECO:0007669"/>
    <property type="project" value="InterPro"/>
</dbReference>
<dbReference type="SUPFAM" id="SSF51011">
    <property type="entry name" value="Glycosyl hydrolase domain"/>
    <property type="match status" value="1"/>
</dbReference>
<dbReference type="SUPFAM" id="SSF51445">
    <property type="entry name" value="(Trans)glycosidases"/>
    <property type="match status" value="1"/>
</dbReference>
<dbReference type="EMBL" id="DYXT01000020">
    <property type="protein sequence ID" value="HJE38775.1"/>
    <property type="molecule type" value="Genomic_DNA"/>
</dbReference>
<dbReference type="PANTHER" id="PTHR47786">
    <property type="entry name" value="ALPHA-1,4-GLUCAN:MALTOSE-1-PHOSPHATE MALTOSYLTRANSFERASE"/>
    <property type="match status" value="1"/>
</dbReference>
<sequence length="480" mass="54259">MKHLLALLLGGAALSIGLASCSNTKASADDEDVIVRDSTFTEVIHPDWTRNAVIYEVNWRQYSDSGKIAGVAKELPRLKELGVDILWLMPIHPISEVNRKGELGSYYAIKDYRAVNPELGTTEDMKSFIDKAHEMGFKVILDWVANHSGCDNVWVTEHPDWYERNDKGEMYGPFDWTDVYVFDYTNPEMRKGMIDVMLYWLKDMGVDGFRCDVAMEVPTDFWNEARVELEKANPEVFMLAEASQPDLEEKCFDMAYNWPMKDLFSAIAATAGQYTFVGPNEKEPRKFPATTAVAIDSLLAAQAKDYPTDSYMMNMITNHDLNSWEGTEFERLGNLQGAFAVLTYTLPGMPLIYTGQETGMNRAFEFFVKDVPPTWEPRNEYFTFYKTLNNLKHTEPALRAGVLGGKMDRYPTTDPDLYIFSRTAKGRTVTVFTNLGNEEAKIEYTGAKPANTEGLDIFTGKVSAYPTSLTPGQYAVYTNN</sequence>
<comment type="caution">
    <text evidence="2">The sequence shown here is derived from an EMBL/GenBank/DDBJ whole genome shotgun (WGS) entry which is preliminary data.</text>
</comment>
<accession>A0A921E7S7</accession>
<evidence type="ECO:0000313" key="2">
    <source>
        <dbReference type="EMBL" id="HJE38775.1"/>
    </source>
</evidence>
<dbReference type="PROSITE" id="PS51257">
    <property type="entry name" value="PROKAR_LIPOPROTEIN"/>
    <property type="match status" value="1"/>
</dbReference>
<gene>
    <name evidence="2" type="ORF">K8V47_03295</name>
</gene>
<evidence type="ECO:0000259" key="1">
    <source>
        <dbReference type="SMART" id="SM00642"/>
    </source>
</evidence>
<dbReference type="AlphaFoldDB" id="A0A921E7S7"/>
<proteinExistence type="predicted"/>
<dbReference type="PANTHER" id="PTHR47786:SF2">
    <property type="entry name" value="GLYCOSYL HYDROLASE FAMILY 13 CATALYTIC DOMAIN-CONTAINING PROTEIN"/>
    <property type="match status" value="1"/>
</dbReference>
<feature type="domain" description="Glycosyl hydrolase family 13 catalytic" evidence="1">
    <location>
        <begin position="56"/>
        <end position="392"/>
    </location>
</feature>
<reference evidence="2" key="1">
    <citation type="journal article" date="2021" name="PeerJ">
        <title>Extensive microbial diversity within the chicken gut microbiome revealed by metagenomics and culture.</title>
        <authorList>
            <person name="Gilroy R."/>
            <person name="Ravi A."/>
            <person name="Getino M."/>
            <person name="Pursley I."/>
            <person name="Horton D.L."/>
            <person name="Alikhan N.F."/>
            <person name="Baker D."/>
            <person name="Gharbi K."/>
            <person name="Hall N."/>
            <person name="Watson M."/>
            <person name="Adriaenssens E.M."/>
            <person name="Foster-Nyarko E."/>
            <person name="Jarju S."/>
            <person name="Secka A."/>
            <person name="Antonio M."/>
            <person name="Oren A."/>
            <person name="Chaudhuri R.R."/>
            <person name="La Ragione R."/>
            <person name="Hildebrand F."/>
            <person name="Pallen M.J."/>
        </authorList>
    </citation>
    <scope>NUCLEOTIDE SEQUENCE</scope>
    <source>
        <strain evidence="2">4100</strain>
    </source>
</reference>
<dbReference type="InterPro" id="IPR017853">
    <property type="entry name" value="GH"/>
</dbReference>
<dbReference type="Gene3D" id="3.20.20.80">
    <property type="entry name" value="Glycosidases"/>
    <property type="match status" value="1"/>
</dbReference>
<evidence type="ECO:0000313" key="3">
    <source>
        <dbReference type="Proteomes" id="UP000711407"/>
    </source>
</evidence>
<dbReference type="SMART" id="SM00642">
    <property type="entry name" value="Aamy"/>
    <property type="match status" value="1"/>
</dbReference>
<reference evidence="2" key="2">
    <citation type="submission" date="2021-09" db="EMBL/GenBank/DDBJ databases">
        <authorList>
            <person name="Gilroy R."/>
        </authorList>
    </citation>
    <scope>NUCLEOTIDE SEQUENCE</scope>
    <source>
        <strain evidence="2">4100</strain>
    </source>
</reference>
<dbReference type="InterPro" id="IPR006047">
    <property type="entry name" value="GH13_cat_dom"/>
</dbReference>
<organism evidence="2 3">
    <name type="scientific">Candidatus Amulumruptor caecigallinarius</name>
    <dbReference type="NCBI Taxonomy" id="2109911"/>
    <lineage>
        <taxon>Bacteria</taxon>
        <taxon>Pseudomonadati</taxon>
        <taxon>Bacteroidota</taxon>
        <taxon>Bacteroidia</taxon>
        <taxon>Bacteroidales</taxon>
        <taxon>Muribaculaceae</taxon>
        <taxon>Candidatus Amulumruptor</taxon>
    </lineage>
</organism>
<protein>
    <submittedName>
        <fullName evidence="2">Alpha-amylase</fullName>
    </submittedName>
</protein>